<evidence type="ECO:0000259" key="1">
    <source>
        <dbReference type="Pfam" id="PF00144"/>
    </source>
</evidence>
<dbReference type="PANTHER" id="PTHR43319">
    <property type="entry name" value="BETA-LACTAMASE-RELATED"/>
    <property type="match status" value="1"/>
</dbReference>
<dbReference type="SUPFAM" id="SSF56601">
    <property type="entry name" value="beta-lactamase/transpeptidase-like"/>
    <property type="match status" value="1"/>
</dbReference>
<dbReference type="STRING" id="394096.DB31_3393"/>
<dbReference type="PANTHER" id="PTHR43319:SF3">
    <property type="entry name" value="BETA-LACTAMASE-RELATED DOMAIN-CONTAINING PROTEIN"/>
    <property type="match status" value="1"/>
</dbReference>
<dbReference type="InterPro" id="IPR052907">
    <property type="entry name" value="Beta-lactamase/esterase"/>
</dbReference>
<dbReference type="OrthoDB" id="9808046at2"/>
<dbReference type="EMBL" id="JMCB01000002">
    <property type="protein sequence ID" value="KFE71263.1"/>
    <property type="molecule type" value="Genomic_DNA"/>
</dbReference>
<organism evidence="2 3">
    <name type="scientific">Hyalangium minutum</name>
    <dbReference type="NCBI Taxonomy" id="394096"/>
    <lineage>
        <taxon>Bacteria</taxon>
        <taxon>Pseudomonadati</taxon>
        <taxon>Myxococcota</taxon>
        <taxon>Myxococcia</taxon>
        <taxon>Myxococcales</taxon>
        <taxon>Cystobacterineae</taxon>
        <taxon>Archangiaceae</taxon>
        <taxon>Hyalangium</taxon>
    </lineage>
</organism>
<evidence type="ECO:0000313" key="3">
    <source>
        <dbReference type="Proteomes" id="UP000028725"/>
    </source>
</evidence>
<dbReference type="Pfam" id="PF00144">
    <property type="entry name" value="Beta-lactamase"/>
    <property type="match status" value="1"/>
</dbReference>
<accession>A0A085WUA0</accession>
<proteinExistence type="predicted"/>
<sequence>MSTVFPHDPLVAASSVGMEAERLERALALFRSQQARGVFPGGQLVVRRGGHCVAQLAVGLARGFRQVEPPVSVTLQTRFNVFSASKPLVALAIARLEEAGQVELAAPVARYFPEFAAHGKGAITLLDVLTHRGGVLLPDFIHSWERWGDWEAVVDALVRAVPRYRRGTLAYHPHEFGWILAEVVRRVTGQPLPAFCERELLAPAGLKGLSFQGSAAEASQVAHSYWVGSRPMHVGQVDVSVQLEQAYNSPQVLTALVPGASLWTNAAHLAGLYEVLVRGGVTRSGERLWAESTVRAYTSRAVFGLDRSNRLPITAGRGFLVGAPWPTFYGAWGTSPCFGHAGAFCTLGFGDHSTGLAVGIVTNGNAGPGDFLRRFRPLIGALRRACVHPT</sequence>
<dbReference type="Gene3D" id="3.40.710.10">
    <property type="entry name" value="DD-peptidase/beta-lactamase superfamily"/>
    <property type="match status" value="1"/>
</dbReference>
<protein>
    <submittedName>
        <fullName evidence="2">Esterase A</fullName>
    </submittedName>
</protein>
<keyword evidence="3" id="KW-1185">Reference proteome</keyword>
<feature type="domain" description="Beta-lactamase-related" evidence="1">
    <location>
        <begin position="29"/>
        <end position="374"/>
    </location>
</feature>
<gene>
    <name evidence="2" type="ORF">DB31_3393</name>
</gene>
<name>A0A085WUA0_9BACT</name>
<dbReference type="RefSeq" id="WP_044183017.1">
    <property type="nucleotide sequence ID" value="NZ_JMCB01000002.1"/>
</dbReference>
<dbReference type="InterPro" id="IPR001466">
    <property type="entry name" value="Beta-lactam-related"/>
</dbReference>
<dbReference type="Proteomes" id="UP000028725">
    <property type="component" value="Unassembled WGS sequence"/>
</dbReference>
<comment type="caution">
    <text evidence="2">The sequence shown here is derived from an EMBL/GenBank/DDBJ whole genome shotgun (WGS) entry which is preliminary data.</text>
</comment>
<evidence type="ECO:0000313" key="2">
    <source>
        <dbReference type="EMBL" id="KFE71263.1"/>
    </source>
</evidence>
<dbReference type="InterPro" id="IPR012338">
    <property type="entry name" value="Beta-lactam/transpept-like"/>
</dbReference>
<reference evidence="2 3" key="1">
    <citation type="submission" date="2014-04" db="EMBL/GenBank/DDBJ databases">
        <title>Genome assembly of Hyalangium minutum DSM 14724.</title>
        <authorList>
            <person name="Sharma G."/>
            <person name="Subramanian S."/>
        </authorList>
    </citation>
    <scope>NUCLEOTIDE SEQUENCE [LARGE SCALE GENOMIC DNA]</scope>
    <source>
        <strain evidence="2 3">DSM 14724</strain>
    </source>
</reference>
<dbReference type="AlphaFoldDB" id="A0A085WUA0"/>